<evidence type="ECO:0000313" key="2">
    <source>
        <dbReference type="EMBL" id="KAF7411980.1"/>
    </source>
</evidence>
<feature type="region of interest" description="Disordered" evidence="1">
    <location>
        <begin position="1"/>
        <end position="20"/>
    </location>
</feature>
<accession>A0A834NK57</accession>
<evidence type="ECO:0000256" key="1">
    <source>
        <dbReference type="SAM" id="MobiDB-lite"/>
    </source>
</evidence>
<proteinExistence type="predicted"/>
<reference evidence="2" key="1">
    <citation type="journal article" date="2020" name="G3 (Bethesda)">
        <title>High-Quality Assemblies for Three Invasive Social Wasps from the &lt;i&gt;Vespula&lt;/i&gt; Genus.</title>
        <authorList>
            <person name="Harrop T.W.R."/>
            <person name="Guhlin J."/>
            <person name="McLaughlin G.M."/>
            <person name="Permina E."/>
            <person name="Stockwell P."/>
            <person name="Gilligan J."/>
            <person name="Le Lec M.F."/>
            <person name="Gruber M.A.M."/>
            <person name="Quinn O."/>
            <person name="Lovegrove M."/>
            <person name="Duncan E.J."/>
            <person name="Remnant E.J."/>
            <person name="Van Eeckhoven J."/>
            <person name="Graham B."/>
            <person name="Knapp R.A."/>
            <person name="Langford K.W."/>
            <person name="Kronenberg Z."/>
            <person name="Press M.O."/>
            <person name="Eacker S.M."/>
            <person name="Wilson-Rankin E.E."/>
            <person name="Purcell J."/>
            <person name="Lester P.J."/>
            <person name="Dearden P.K."/>
        </authorList>
    </citation>
    <scope>NUCLEOTIDE SEQUENCE</scope>
    <source>
        <strain evidence="2">Marl-1</strain>
    </source>
</reference>
<sequence length="66" mass="7506">MRGWKLDSDPVRAKETSSGSIDPPLSADVIVIDDVEIRAHSEGKKIRNVEMLRFKGLWIRFATPIR</sequence>
<dbReference type="AlphaFoldDB" id="A0A834NK57"/>
<organism evidence="2 3">
    <name type="scientific">Vespula vulgaris</name>
    <name type="common">Yellow jacket</name>
    <name type="synonym">Wasp</name>
    <dbReference type="NCBI Taxonomy" id="7454"/>
    <lineage>
        <taxon>Eukaryota</taxon>
        <taxon>Metazoa</taxon>
        <taxon>Ecdysozoa</taxon>
        <taxon>Arthropoda</taxon>
        <taxon>Hexapoda</taxon>
        <taxon>Insecta</taxon>
        <taxon>Pterygota</taxon>
        <taxon>Neoptera</taxon>
        <taxon>Endopterygota</taxon>
        <taxon>Hymenoptera</taxon>
        <taxon>Apocrita</taxon>
        <taxon>Aculeata</taxon>
        <taxon>Vespoidea</taxon>
        <taxon>Vespidae</taxon>
        <taxon>Vespinae</taxon>
        <taxon>Vespula</taxon>
    </lineage>
</organism>
<comment type="caution">
    <text evidence="2">The sequence shown here is derived from an EMBL/GenBank/DDBJ whole genome shotgun (WGS) entry which is preliminary data.</text>
</comment>
<dbReference type="Proteomes" id="UP000614350">
    <property type="component" value="Unassembled WGS sequence"/>
</dbReference>
<gene>
    <name evidence="2" type="ORF">HZH66_000876</name>
</gene>
<feature type="compositionally biased region" description="Basic and acidic residues" evidence="1">
    <location>
        <begin position="1"/>
        <end position="15"/>
    </location>
</feature>
<name>A0A834NK57_VESVU</name>
<keyword evidence="3" id="KW-1185">Reference proteome</keyword>
<evidence type="ECO:0000313" key="3">
    <source>
        <dbReference type="Proteomes" id="UP000614350"/>
    </source>
</evidence>
<protein>
    <submittedName>
        <fullName evidence="2">Uncharacterized protein</fullName>
    </submittedName>
</protein>
<dbReference type="EMBL" id="JACSEA010000001">
    <property type="protein sequence ID" value="KAF7411980.1"/>
    <property type="molecule type" value="Genomic_DNA"/>
</dbReference>